<dbReference type="KEGG" id="rei:IE4771_CH00116"/>
<dbReference type="Pfam" id="PF11391">
    <property type="entry name" value="DUF2798"/>
    <property type="match status" value="1"/>
</dbReference>
<feature type="transmembrane region" description="Helical" evidence="1">
    <location>
        <begin position="12"/>
        <end position="33"/>
    </location>
</feature>
<sequence>MPKGKLPKRYNAVVMPLTLSLLMTSVVSAISFLKSQGPTATAFAMWPSAWALSWAITFPVLLVVKRLTAVILARRRWAVGAAWRC</sequence>
<name>A0A060I061_RHIET</name>
<protein>
    <recommendedName>
        <fullName evidence="4">DUF2798 domain-containing protein</fullName>
    </recommendedName>
</protein>
<dbReference type="OrthoDB" id="7159403at2"/>
<evidence type="ECO:0008006" key="4">
    <source>
        <dbReference type="Google" id="ProtNLM"/>
    </source>
</evidence>
<gene>
    <name evidence="2" type="ORF">IE4771_CH00116</name>
</gene>
<dbReference type="RefSeq" id="WP_010056357.1">
    <property type="nucleotide sequence ID" value="NZ_CP006986.1"/>
</dbReference>
<dbReference type="AlphaFoldDB" id="A0A060I061"/>
<evidence type="ECO:0000256" key="1">
    <source>
        <dbReference type="SAM" id="Phobius"/>
    </source>
</evidence>
<dbReference type="InterPro" id="IPR021529">
    <property type="entry name" value="DUF2798"/>
</dbReference>
<dbReference type="EMBL" id="CP006986">
    <property type="protein sequence ID" value="AIC25290.1"/>
    <property type="molecule type" value="Genomic_DNA"/>
</dbReference>
<evidence type="ECO:0000313" key="3">
    <source>
        <dbReference type="Proteomes" id="UP000027180"/>
    </source>
</evidence>
<proteinExistence type="predicted"/>
<reference evidence="2 3" key="1">
    <citation type="submission" date="2013-12" db="EMBL/GenBank/DDBJ databases">
        <title>Complete genome sequence of Rhizobium etli bv. mimosae IE4771.</title>
        <authorList>
            <person name="Bustos P."/>
            <person name="Santamaria R.I."/>
            <person name="Lozano L."/>
            <person name="Ormeno-Orrillo E."/>
            <person name="Rogel M.A."/>
            <person name="Romero D."/>
            <person name="Cevallos M.A."/>
            <person name="Martinez-Romero E."/>
            <person name="Gonzalez V."/>
        </authorList>
    </citation>
    <scope>NUCLEOTIDE SEQUENCE [LARGE SCALE GENOMIC DNA]</scope>
    <source>
        <strain evidence="2 3">IE4771</strain>
    </source>
</reference>
<keyword evidence="1" id="KW-1133">Transmembrane helix</keyword>
<feature type="transmembrane region" description="Helical" evidence="1">
    <location>
        <begin position="45"/>
        <end position="64"/>
    </location>
</feature>
<evidence type="ECO:0000313" key="2">
    <source>
        <dbReference type="EMBL" id="AIC25290.1"/>
    </source>
</evidence>
<keyword evidence="1" id="KW-0472">Membrane</keyword>
<organism evidence="2 3">
    <name type="scientific">Rhizobium etli bv. mimosae str. IE4771</name>
    <dbReference type="NCBI Taxonomy" id="1432050"/>
    <lineage>
        <taxon>Bacteria</taxon>
        <taxon>Pseudomonadati</taxon>
        <taxon>Pseudomonadota</taxon>
        <taxon>Alphaproteobacteria</taxon>
        <taxon>Hyphomicrobiales</taxon>
        <taxon>Rhizobiaceae</taxon>
        <taxon>Rhizobium/Agrobacterium group</taxon>
        <taxon>Rhizobium</taxon>
    </lineage>
</organism>
<accession>A0A060I061</accession>
<dbReference type="Proteomes" id="UP000027180">
    <property type="component" value="Chromosome"/>
</dbReference>
<dbReference type="HOGENOM" id="CLU_173298_0_2_5"/>
<keyword evidence="1" id="KW-0812">Transmembrane</keyword>